<accession>A0A9D1F5E4</accession>
<dbReference type="Proteomes" id="UP000823927">
    <property type="component" value="Unassembled WGS sequence"/>
</dbReference>
<comment type="caution">
    <text evidence="1">The sequence shown here is derived from an EMBL/GenBank/DDBJ whole genome shotgun (WGS) entry which is preliminary data.</text>
</comment>
<name>A0A9D1F5E4_9FIRM</name>
<reference evidence="1" key="2">
    <citation type="journal article" date="2021" name="PeerJ">
        <title>Extensive microbial diversity within the chicken gut microbiome revealed by metagenomics and culture.</title>
        <authorList>
            <person name="Gilroy R."/>
            <person name="Ravi A."/>
            <person name="Getino M."/>
            <person name="Pursley I."/>
            <person name="Horton D.L."/>
            <person name="Alikhan N.F."/>
            <person name="Baker D."/>
            <person name="Gharbi K."/>
            <person name="Hall N."/>
            <person name="Watson M."/>
            <person name="Adriaenssens E.M."/>
            <person name="Foster-Nyarko E."/>
            <person name="Jarju S."/>
            <person name="Secka A."/>
            <person name="Antonio M."/>
            <person name="Oren A."/>
            <person name="Chaudhuri R.R."/>
            <person name="La Ragione R."/>
            <person name="Hildebrand F."/>
            <person name="Pallen M.J."/>
        </authorList>
    </citation>
    <scope>NUCLEOTIDE SEQUENCE</scope>
    <source>
        <strain evidence="1">CHK178-757</strain>
    </source>
</reference>
<organism evidence="1 2">
    <name type="scientific">Candidatus Scybalocola faecigallinarum</name>
    <dbReference type="NCBI Taxonomy" id="2840941"/>
    <lineage>
        <taxon>Bacteria</taxon>
        <taxon>Bacillati</taxon>
        <taxon>Bacillota</taxon>
        <taxon>Clostridia</taxon>
        <taxon>Lachnospirales</taxon>
        <taxon>Lachnospiraceae</taxon>
        <taxon>Lachnospiraceae incertae sedis</taxon>
        <taxon>Candidatus Scybalocola (ex Gilroy et al. 2021)</taxon>
    </lineage>
</organism>
<protein>
    <submittedName>
        <fullName evidence="1">Type IV toxin-antitoxin system AbiEi family antitoxin domain-containing protein</fullName>
    </submittedName>
</protein>
<sequence>MMKKDILRKLSDENNGYLFTAEVLSHKISKTYLSKFVKQNGYERVAHGIYAAPDIWPDELYLLQKMNPKIIFSGETALYIHGLTDREYGRIEVTVPQGYNAVHLRKKKIQVRSLKEDLYELGKNVAESGYGNQIVVYDKERAVCDAVIHRKKMDVQMFQTAMKEYMSDSSRRLQVLVRYAETLGIRDEVMKYVEVLA</sequence>
<reference evidence="1" key="1">
    <citation type="submission" date="2020-10" db="EMBL/GenBank/DDBJ databases">
        <authorList>
            <person name="Gilroy R."/>
        </authorList>
    </citation>
    <scope>NUCLEOTIDE SEQUENCE</scope>
    <source>
        <strain evidence="1">CHK178-757</strain>
    </source>
</reference>
<proteinExistence type="predicted"/>
<gene>
    <name evidence="1" type="ORF">IAB46_09110</name>
</gene>
<dbReference type="EMBL" id="DVIT01000031">
    <property type="protein sequence ID" value="HIS47694.1"/>
    <property type="molecule type" value="Genomic_DNA"/>
</dbReference>
<evidence type="ECO:0000313" key="1">
    <source>
        <dbReference type="EMBL" id="HIS47694.1"/>
    </source>
</evidence>
<evidence type="ECO:0000313" key="2">
    <source>
        <dbReference type="Proteomes" id="UP000823927"/>
    </source>
</evidence>
<dbReference type="AlphaFoldDB" id="A0A9D1F5E4"/>